<proteinExistence type="predicted"/>
<dbReference type="EMBL" id="BAAADJ010000062">
    <property type="protein sequence ID" value="GAA0343240.1"/>
    <property type="molecule type" value="Genomic_DNA"/>
</dbReference>
<dbReference type="RefSeq" id="WP_343802522.1">
    <property type="nucleotide sequence ID" value="NZ_BAAADJ010000062.1"/>
</dbReference>
<sequence length="79" mass="8962">MKVNSLAKFEQLKTQGQGYFVISDIANPTKVHHVKCSFVTAQNFKTKVIDNSGKNGDYMYYSSIEATNDQIHKCGHCFR</sequence>
<dbReference type="Proteomes" id="UP001500782">
    <property type="component" value="Unassembled WGS sequence"/>
</dbReference>
<protein>
    <submittedName>
        <fullName evidence="1">Uncharacterized protein</fullName>
    </submittedName>
</protein>
<accession>A0ABN0WPP9</accession>
<name>A0ABN0WPP9_9BACI</name>
<keyword evidence="2" id="KW-1185">Reference proteome</keyword>
<reference evidence="1 2" key="1">
    <citation type="journal article" date="2019" name="Int. J. Syst. Evol. Microbiol.">
        <title>The Global Catalogue of Microorganisms (GCM) 10K type strain sequencing project: providing services to taxonomists for standard genome sequencing and annotation.</title>
        <authorList>
            <consortium name="The Broad Institute Genomics Platform"/>
            <consortium name="The Broad Institute Genome Sequencing Center for Infectious Disease"/>
            <person name="Wu L."/>
            <person name="Ma J."/>
        </authorList>
    </citation>
    <scope>NUCLEOTIDE SEQUENCE [LARGE SCALE GENOMIC DNA]</scope>
    <source>
        <strain evidence="1 2">JCM 9731</strain>
    </source>
</reference>
<comment type="caution">
    <text evidence="1">The sequence shown here is derived from an EMBL/GenBank/DDBJ whole genome shotgun (WGS) entry which is preliminary data.</text>
</comment>
<evidence type="ECO:0000313" key="1">
    <source>
        <dbReference type="EMBL" id="GAA0343240.1"/>
    </source>
</evidence>
<organism evidence="1 2">
    <name type="scientific">Bacillus carboniphilus</name>
    <dbReference type="NCBI Taxonomy" id="86663"/>
    <lineage>
        <taxon>Bacteria</taxon>
        <taxon>Bacillati</taxon>
        <taxon>Bacillota</taxon>
        <taxon>Bacilli</taxon>
        <taxon>Bacillales</taxon>
        <taxon>Bacillaceae</taxon>
        <taxon>Bacillus</taxon>
    </lineage>
</organism>
<gene>
    <name evidence="1" type="ORF">GCM10008967_37100</name>
</gene>
<evidence type="ECO:0000313" key="2">
    <source>
        <dbReference type="Proteomes" id="UP001500782"/>
    </source>
</evidence>